<name>A0A4R6WS58_9SPHI</name>
<dbReference type="RefSeq" id="WP_133582491.1">
    <property type="nucleotide sequence ID" value="NZ_SNYV01000001.1"/>
</dbReference>
<keyword evidence="1" id="KW-0732">Signal</keyword>
<dbReference type="OrthoDB" id="705972at2"/>
<evidence type="ECO:0000256" key="1">
    <source>
        <dbReference type="SAM" id="SignalP"/>
    </source>
</evidence>
<gene>
    <name evidence="2" type="ORF">CLV99_0060</name>
</gene>
<reference evidence="2 3" key="1">
    <citation type="submission" date="2019-03" db="EMBL/GenBank/DDBJ databases">
        <title>Genomic Encyclopedia of Archaeal and Bacterial Type Strains, Phase II (KMG-II): from individual species to whole genera.</title>
        <authorList>
            <person name="Goeker M."/>
        </authorList>
    </citation>
    <scope>NUCLEOTIDE SEQUENCE [LARGE SCALE GENOMIC DNA]</scope>
    <source>
        <strain evidence="2 3">DSM 28353</strain>
    </source>
</reference>
<dbReference type="PROSITE" id="PS51257">
    <property type="entry name" value="PROKAR_LIPOPROTEIN"/>
    <property type="match status" value="1"/>
</dbReference>
<evidence type="ECO:0000313" key="2">
    <source>
        <dbReference type="EMBL" id="TDQ82838.1"/>
    </source>
</evidence>
<organism evidence="2 3">
    <name type="scientific">Sphingobacterium yanglingense</name>
    <dbReference type="NCBI Taxonomy" id="1437280"/>
    <lineage>
        <taxon>Bacteria</taxon>
        <taxon>Pseudomonadati</taxon>
        <taxon>Bacteroidota</taxon>
        <taxon>Sphingobacteriia</taxon>
        <taxon>Sphingobacteriales</taxon>
        <taxon>Sphingobacteriaceae</taxon>
        <taxon>Sphingobacterium</taxon>
    </lineage>
</organism>
<sequence>MKTMINKTIWLLFIAVALVSCSKDDDCDPEDENSPCYAGVGSGDRLLLTEEKTNGKTEMRFEYNAKNQVVVRHIYGIDGTVVTENFTYNGNKMIKIERKSGGQSTMTEEYTYGSGDKPTSGVLKNGKNETIATMTYNYSGRNVTETSFDTEGNQVNISTYTSDEKGNPIKWETVGAYNSFTMTHILGDYDDKPYRYTSYPWAWKLSSVNNARSYSLTTSGVGGGTTTNDNWVFSYNTAGYPVKAEVYDKNTKVLKETRVFTYKKAS</sequence>
<accession>A0A4R6WS58</accession>
<evidence type="ECO:0008006" key="4">
    <source>
        <dbReference type="Google" id="ProtNLM"/>
    </source>
</evidence>
<proteinExistence type="predicted"/>
<comment type="caution">
    <text evidence="2">The sequence shown here is derived from an EMBL/GenBank/DDBJ whole genome shotgun (WGS) entry which is preliminary data.</text>
</comment>
<dbReference type="EMBL" id="SNYV01000001">
    <property type="protein sequence ID" value="TDQ82838.1"/>
    <property type="molecule type" value="Genomic_DNA"/>
</dbReference>
<protein>
    <recommendedName>
        <fullName evidence="4">YD repeat-containing protein</fullName>
    </recommendedName>
</protein>
<dbReference type="Proteomes" id="UP000295292">
    <property type="component" value="Unassembled WGS sequence"/>
</dbReference>
<dbReference type="AlphaFoldDB" id="A0A4R6WS58"/>
<keyword evidence="3" id="KW-1185">Reference proteome</keyword>
<feature type="chain" id="PRO_5020618310" description="YD repeat-containing protein" evidence="1">
    <location>
        <begin position="23"/>
        <end position="266"/>
    </location>
</feature>
<feature type="signal peptide" evidence="1">
    <location>
        <begin position="1"/>
        <end position="22"/>
    </location>
</feature>
<evidence type="ECO:0000313" key="3">
    <source>
        <dbReference type="Proteomes" id="UP000295292"/>
    </source>
</evidence>